<evidence type="ECO:0000313" key="2">
    <source>
        <dbReference type="EMBL" id="GIZ03043.1"/>
    </source>
</evidence>
<sequence>MDKTEDQEVRLSVLVLLVICGIAILRAIKPNNTLTLPNKRTGLGIYSSIRCRAFLAVSPWLLQQIKEFSFLGHFGSVCGKVEVVADFGREISTQKRLFQKGFHKSKMPLHAPIRNSIERRGLSSETERNLKKRSKVRVLCKFIALEAFIKCQRES</sequence>
<organism evidence="2 3">
    <name type="scientific">Caerostris extrusa</name>
    <name type="common">Bark spider</name>
    <name type="synonym">Caerostris bankana</name>
    <dbReference type="NCBI Taxonomy" id="172846"/>
    <lineage>
        <taxon>Eukaryota</taxon>
        <taxon>Metazoa</taxon>
        <taxon>Ecdysozoa</taxon>
        <taxon>Arthropoda</taxon>
        <taxon>Chelicerata</taxon>
        <taxon>Arachnida</taxon>
        <taxon>Araneae</taxon>
        <taxon>Araneomorphae</taxon>
        <taxon>Entelegynae</taxon>
        <taxon>Araneoidea</taxon>
        <taxon>Araneidae</taxon>
        <taxon>Caerostris</taxon>
    </lineage>
</organism>
<evidence type="ECO:0000256" key="1">
    <source>
        <dbReference type="SAM" id="Phobius"/>
    </source>
</evidence>
<evidence type="ECO:0000313" key="3">
    <source>
        <dbReference type="Proteomes" id="UP001054945"/>
    </source>
</evidence>
<dbReference type="AlphaFoldDB" id="A0AAV4Y6R8"/>
<protein>
    <submittedName>
        <fullName evidence="2">Uncharacterized protein</fullName>
    </submittedName>
</protein>
<gene>
    <name evidence="2" type="ORF">CEXT_344081</name>
</gene>
<keyword evidence="3" id="KW-1185">Reference proteome</keyword>
<feature type="transmembrane region" description="Helical" evidence="1">
    <location>
        <begin position="9"/>
        <end position="28"/>
    </location>
</feature>
<comment type="caution">
    <text evidence="2">The sequence shown here is derived from an EMBL/GenBank/DDBJ whole genome shotgun (WGS) entry which is preliminary data.</text>
</comment>
<reference evidence="2 3" key="1">
    <citation type="submission" date="2021-06" db="EMBL/GenBank/DDBJ databases">
        <title>Caerostris extrusa draft genome.</title>
        <authorList>
            <person name="Kono N."/>
            <person name="Arakawa K."/>
        </authorList>
    </citation>
    <scope>NUCLEOTIDE SEQUENCE [LARGE SCALE GENOMIC DNA]</scope>
</reference>
<keyword evidence="1" id="KW-0472">Membrane</keyword>
<dbReference type="EMBL" id="BPLR01018896">
    <property type="protein sequence ID" value="GIZ03043.1"/>
    <property type="molecule type" value="Genomic_DNA"/>
</dbReference>
<dbReference type="Proteomes" id="UP001054945">
    <property type="component" value="Unassembled WGS sequence"/>
</dbReference>
<accession>A0AAV4Y6R8</accession>
<name>A0AAV4Y6R8_CAEEX</name>
<proteinExistence type="predicted"/>
<keyword evidence="1" id="KW-0812">Transmembrane</keyword>
<keyword evidence="1" id="KW-1133">Transmembrane helix</keyword>